<accession>A0A645J8P8</accession>
<evidence type="ECO:0000313" key="2">
    <source>
        <dbReference type="EMBL" id="MPN59079.1"/>
    </source>
</evidence>
<reference evidence="2" key="1">
    <citation type="submission" date="2019-08" db="EMBL/GenBank/DDBJ databases">
        <authorList>
            <person name="Kucharzyk K."/>
            <person name="Murdoch R.W."/>
            <person name="Higgins S."/>
            <person name="Loffler F."/>
        </authorList>
    </citation>
    <scope>NUCLEOTIDE SEQUENCE</scope>
</reference>
<dbReference type="EMBL" id="VSSQ01132653">
    <property type="protein sequence ID" value="MPN59079.1"/>
    <property type="molecule type" value="Genomic_DNA"/>
</dbReference>
<proteinExistence type="predicted"/>
<keyword evidence="1" id="KW-0472">Membrane</keyword>
<organism evidence="2">
    <name type="scientific">bioreactor metagenome</name>
    <dbReference type="NCBI Taxonomy" id="1076179"/>
    <lineage>
        <taxon>unclassified sequences</taxon>
        <taxon>metagenomes</taxon>
        <taxon>ecological metagenomes</taxon>
    </lineage>
</organism>
<keyword evidence="1" id="KW-1133">Transmembrane helix</keyword>
<evidence type="ECO:0000256" key="1">
    <source>
        <dbReference type="SAM" id="Phobius"/>
    </source>
</evidence>
<feature type="transmembrane region" description="Helical" evidence="1">
    <location>
        <begin position="7"/>
        <end position="30"/>
    </location>
</feature>
<keyword evidence="1" id="KW-0812">Transmembrane</keyword>
<name>A0A645J8P8_9ZZZZ</name>
<protein>
    <submittedName>
        <fullName evidence="2">Uncharacterized protein</fullName>
    </submittedName>
</protein>
<gene>
    <name evidence="2" type="ORF">SDC9_206797</name>
</gene>
<sequence length="66" mass="7271">MVEGLSLVLIISNNIGIALTKLFVLLYSSAKLTRDVFIIAVALYRLVISTACSKYILAESYISAFR</sequence>
<comment type="caution">
    <text evidence="2">The sequence shown here is derived from an EMBL/GenBank/DDBJ whole genome shotgun (WGS) entry which is preliminary data.</text>
</comment>
<dbReference type="AlphaFoldDB" id="A0A645J8P8"/>
<feature type="transmembrane region" description="Helical" evidence="1">
    <location>
        <begin position="36"/>
        <end position="57"/>
    </location>
</feature>